<organism evidence="10 11">
    <name type="scientific">Polypedilum vanderplanki</name>
    <name type="common">Sleeping chironomid midge</name>
    <dbReference type="NCBI Taxonomy" id="319348"/>
    <lineage>
        <taxon>Eukaryota</taxon>
        <taxon>Metazoa</taxon>
        <taxon>Ecdysozoa</taxon>
        <taxon>Arthropoda</taxon>
        <taxon>Hexapoda</taxon>
        <taxon>Insecta</taxon>
        <taxon>Pterygota</taxon>
        <taxon>Neoptera</taxon>
        <taxon>Endopterygota</taxon>
        <taxon>Diptera</taxon>
        <taxon>Nematocera</taxon>
        <taxon>Chironomoidea</taxon>
        <taxon>Chironomidae</taxon>
        <taxon>Chironominae</taxon>
        <taxon>Polypedilum</taxon>
        <taxon>Polypedilum</taxon>
    </lineage>
</organism>
<dbReference type="InterPro" id="IPR002890">
    <property type="entry name" value="MG2"/>
</dbReference>
<reference evidence="10" key="1">
    <citation type="submission" date="2021-03" db="EMBL/GenBank/DDBJ databases">
        <title>Chromosome level genome of the anhydrobiotic midge Polypedilum vanderplanki.</title>
        <authorList>
            <person name="Yoshida Y."/>
            <person name="Kikawada T."/>
            <person name="Gusev O."/>
        </authorList>
    </citation>
    <scope>NUCLEOTIDE SEQUENCE</scope>
    <source>
        <strain evidence="10">NIAS01</strain>
        <tissue evidence="10">Whole body or cell culture</tissue>
    </source>
</reference>
<dbReference type="EMBL" id="JADBJN010000002">
    <property type="protein sequence ID" value="KAG5674651.1"/>
    <property type="molecule type" value="Genomic_DNA"/>
</dbReference>
<accession>A0A9J6BYM3</accession>
<evidence type="ECO:0000256" key="7">
    <source>
        <dbReference type="ARBA" id="ARBA00078071"/>
    </source>
</evidence>
<dbReference type="Pfam" id="PF17791">
    <property type="entry name" value="MG3"/>
    <property type="match status" value="1"/>
</dbReference>
<comment type="caution">
    <text evidence="10">The sequence shown here is derived from an EMBL/GenBank/DDBJ whole genome shotgun (WGS) entry which is preliminary data.</text>
</comment>
<dbReference type="SMART" id="SM01359">
    <property type="entry name" value="A2M_N_2"/>
    <property type="match status" value="1"/>
</dbReference>
<evidence type="ECO:0000313" key="11">
    <source>
        <dbReference type="Proteomes" id="UP001107558"/>
    </source>
</evidence>
<protein>
    <recommendedName>
        <fullName evidence="7">TEP1-F</fullName>
    </recommendedName>
</protein>
<dbReference type="GO" id="GO:0004866">
    <property type="term" value="F:endopeptidase inhibitor activity"/>
    <property type="evidence" value="ECO:0007669"/>
    <property type="project" value="InterPro"/>
</dbReference>
<keyword evidence="11" id="KW-1185">Reference proteome</keyword>
<evidence type="ECO:0000256" key="4">
    <source>
        <dbReference type="ARBA" id="ARBA00023180"/>
    </source>
</evidence>
<dbReference type="Pfam" id="PF07703">
    <property type="entry name" value="A2M_BRD"/>
    <property type="match status" value="1"/>
</dbReference>
<dbReference type="Gene3D" id="2.60.40.10">
    <property type="entry name" value="Immunoglobulins"/>
    <property type="match status" value="1"/>
</dbReference>
<dbReference type="InterPro" id="IPR011625">
    <property type="entry name" value="A2M_N_BRD"/>
</dbReference>
<dbReference type="PANTHER" id="PTHR11412:SF136">
    <property type="entry name" value="CD109 ANTIGEN"/>
    <property type="match status" value="1"/>
</dbReference>
<dbReference type="Pfam" id="PF01835">
    <property type="entry name" value="MG2"/>
    <property type="match status" value="1"/>
</dbReference>
<gene>
    <name evidence="10" type="ORF">PVAND_004605</name>
</gene>
<keyword evidence="2" id="KW-0391">Immunity</keyword>
<evidence type="ECO:0000256" key="6">
    <source>
        <dbReference type="ARBA" id="ARBA00063781"/>
    </source>
</evidence>
<evidence type="ECO:0000256" key="5">
    <source>
        <dbReference type="ARBA" id="ARBA00057615"/>
    </source>
</evidence>
<evidence type="ECO:0000256" key="1">
    <source>
        <dbReference type="ARBA" id="ARBA00022729"/>
    </source>
</evidence>
<keyword evidence="3" id="KW-0882">Thioester bond</keyword>
<keyword evidence="1 8" id="KW-0732">Signal</keyword>
<dbReference type="OrthoDB" id="9998011at2759"/>
<comment type="function">
    <text evidence="5">Binds covalently through a thioester bond to the pathogen surface resulting in pathogen clearance.</text>
</comment>
<feature type="signal peptide" evidence="8">
    <location>
        <begin position="1"/>
        <end position="20"/>
    </location>
</feature>
<dbReference type="PANTHER" id="PTHR11412">
    <property type="entry name" value="MACROGLOBULIN / COMPLEMENT"/>
    <property type="match status" value="1"/>
</dbReference>
<comment type="subunit">
    <text evidence="6">Heterodimer of a TEP1-N chain and an TEP1-C chain non-covalently linked. Forms a complex composed of TEP1-N and TEP1-C heterodimer, LRIM1 and APL1C; the interaction stabilizes TEP1-N and TEP1-C heterodimer, prevents its binding to tissues while circulating in the hemolymph and protects the thioester bond from hydrolysis. Mature TEP1 and to a lesser extent full-length TEP1 interact with SPCLIP1; the interaction is induced by microbial infection.</text>
</comment>
<keyword evidence="4" id="KW-0325">Glycoprotein</keyword>
<dbReference type="InterPro" id="IPR041555">
    <property type="entry name" value="MG3"/>
</dbReference>
<dbReference type="Gene3D" id="2.60.40.2950">
    <property type="match status" value="1"/>
</dbReference>
<dbReference type="InterPro" id="IPR040839">
    <property type="entry name" value="MG4"/>
</dbReference>
<feature type="domain" description="Alpha-2-macroglobulin bait region" evidence="9">
    <location>
        <begin position="441"/>
        <end position="576"/>
    </location>
</feature>
<dbReference type="AlphaFoldDB" id="A0A9J6BYM3"/>
<sequence length="807" mass="91991">MSQFFKLFVTFITCFHLVTCDGYFTMVGSKVIRPDTQYHLSITAQGYREPTLYRVSINGTDDNGQNYIQSKDITVSTDGTQTLAFDLKDLKAGDYKLDVQSLSGKEFQRSVGLDLNTKKFSVFVQTDKSIYKPGDKVQFRVLVLDSSTRPYPASYVQIYITDGGKNRIKQYDNVKLFKGVYQDELQLSDLPVMGQWNIHVKVDNGEEVSKSFDVAEYVLPKYEVIVDSNPHVTFKDGKIHATVRAKYTYGKPVKGQATVSAYPVLWLGSVQPFVQDTIVRKVIEVDGKGSTEFDIREELKIEGDYERYVNIEAIFEEELTGRRQNGSTQITIHKFKYNLELIKETDQFKPGLPFNMYIRAKYHDGSPVQDKTNPVTLMKSYTSNDAETIGTEYFLDEHGMARIQVDIPHNASYLSIKARYLESDFYLGYIPKAKSESNQYIQVKVVTEKPKLNQEISIDVISTEEMNFITYQIIARGDIIVSKTLPVFGVKKYNFRFLATFAMIPKANLIVHYIRADGEIISDHVNIELGEELQNFIDINLSQDEAQPGDEMKITVSTKPNSYVGLLGVDQSVLLLKKGNDLEKAAVFEQLGQFNDASRPNSKFYGDYRIYYEDFALSGAVMITNGKEEIQPEYLYDEAIEEAILEEIDSIDRIDNFENSIDEESETSLRIHRQMMLNNRMEMAAVGGNVNSGMPPQVMAAPMTNTDSMKKPILEAINPENVETKTRKDFPETWIYETFEDSGGRGPALPGARPQALNIKMKVVKNSIKTVEIQQPTIRKYFPESWIFDDFQVENEYVKKDLNKHIL</sequence>
<dbReference type="Gene3D" id="6.20.50.160">
    <property type="match status" value="1"/>
</dbReference>
<evidence type="ECO:0000313" key="10">
    <source>
        <dbReference type="EMBL" id="KAG5674651.1"/>
    </source>
</evidence>
<dbReference type="InterPro" id="IPR050473">
    <property type="entry name" value="A2M/Complement_sys"/>
</dbReference>
<dbReference type="Gene3D" id="2.60.40.1940">
    <property type="match status" value="1"/>
</dbReference>
<dbReference type="FunFam" id="2.60.40.1930:FF:000001">
    <property type="entry name" value="CD109 isoform 3"/>
    <property type="match status" value="1"/>
</dbReference>
<proteinExistence type="predicted"/>
<evidence type="ECO:0000256" key="2">
    <source>
        <dbReference type="ARBA" id="ARBA00022859"/>
    </source>
</evidence>
<dbReference type="Gene3D" id="2.60.40.1930">
    <property type="match status" value="2"/>
</dbReference>
<name>A0A9J6BYM3_POLVA</name>
<evidence type="ECO:0000256" key="3">
    <source>
        <dbReference type="ARBA" id="ARBA00022966"/>
    </source>
</evidence>
<dbReference type="Pfam" id="PF17789">
    <property type="entry name" value="MG4"/>
    <property type="match status" value="1"/>
</dbReference>
<evidence type="ECO:0000259" key="9">
    <source>
        <dbReference type="SMART" id="SM01359"/>
    </source>
</evidence>
<dbReference type="GO" id="GO:0002376">
    <property type="term" value="P:immune system process"/>
    <property type="evidence" value="ECO:0007669"/>
    <property type="project" value="UniProtKB-KW"/>
</dbReference>
<dbReference type="Proteomes" id="UP001107558">
    <property type="component" value="Chromosome 2"/>
</dbReference>
<dbReference type="InterPro" id="IPR013783">
    <property type="entry name" value="Ig-like_fold"/>
</dbReference>
<feature type="chain" id="PRO_5039944653" description="TEP1-F" evidence="8">
    <location>
        <begin position="21"/>
        <end position="807"/>
    </location>
</feature>
<dbReference type="GO" id="GO:0005615">
    <property type="term" value="C:extracellular space"/>
    <property type="evidence" value="ECO:0007669"/>
    <property type="project" value="UniProtKB-ARBA"/>
</dbReference>
<evidence type="ECO:0000256" key="8">
    <source>
        <dbReference type="SAM" id="SignalP"/>
    </source>
</evidence>